<comment type="similarity">
    <text evidence="2 16">Belongs to the complex I subunit 4 family.</text>
</comment>
<evidence type="ECO:0000256" key="4">
    <source>
        <dbReference type="ARBA" id="ARBA00021006"/>
    </source>
</evidence>
<evidence type="ECO:0000256" key="5">
    <source>
        <dbReference type="ARBA" id="ARBA00022448"/>
    </source>
</evidence>
<feature type="transmembrane region" description="Helical" evidence="16">
    <location>
        <begin position="285"/>
        <end position="305"/>
    </location>
</feature>
<evidence type="ECO:0000256" key="11">
    <source>
        <dbReference type="ARBA" id="ARBA00023027"/>
    </source>
</evidence>
<feature type="transmembrane region" description="Helical" evidence="16">
    <location>
        <begin position="100"/>
        <end position="122"/>
    </location>
</feature>
<keyword evidence="7 16" id="KW-0812">Transmembrane</keyword>
<feature type="transmembrane region" description="Helical" evidence="16">
    <location>
        <begin position="317"/>
        <end position="347"/>
    </location>
</feature>
<keyword evidence="6 16" id="KW-0679">Respiratory chain</keyword>
<feature type="transmembrane region" description="Helical" evidence="16">
    <location>
        <begin position="246"/>
        <end position="273"/>
    </location>
</feature>
<evidence type="ECO:0000256" key="16">
    <source>
        <dbReference type="RuleBase" id="RU003297"/>
    </source>
</evidence>
<comment type="catalytic activity">
    <reaction evidence="15 16">
        <text>a ubiquinone + NADH + 5 H(+)(in) = a ubiquinol + NAD(+) + 4 H(+)(out)</text>
        <dbReference type="Rhea" id="RHEA:29091"/>
        <dbReference type="Rhea" id="RHEA-COMP:9565"/>
        <dbReference type="Rhea" id="RHEA-COMP:9566"/>
        <dbReference type="ChEBI" id="CHEBI:15378"/>
        <dbReference type="ChEBI" id="CHEBI:16389"/>
        <dbReference type="ChEBI" id="CHEBI:17976"/>
        <dbReference type="ChEBI" id="CHEBI:57540"/>
        <dbReference type="ChEBI" id="CHEBI:57945"/>
        <dbReference type="EC" id="7.1.1.2"/>
    </reaction>
</comment>
<keyword evidence="5 16" id="KW-0813">Transport</keyword>
<evidence type="ECO:0000256" key="12">
    <source>
        <dbReference type="ARBA" id="ARBA00023075"/>
    </source>
</evidence>
<gene>
    <name evidence="18" type="primary">NADH4</name>
</gene>
<dbReference type="InterPro" id="IPR001750">
    <property type="entry name" value="ND/Mrp_TM"/>
</dbReference>
<accession>A0A141CKI6</accession>
<keyword evidence="14 16" id="KW-0472">Membrane</keyword>
<feature type="transmembrane region" description="Helical" evidence="16">
    <location>
        <begin position="129"/>
        <end position="147"/>
    </location>
</feature>
<feature type="transmembrane region" description="Helical" evidence="16">
    <location>
        <begin position="195"/>
        <end position="214"/>
    </location>
</feature>
<geneLocation type="mitochondrion" evidence="18"/>
<evidence type="ECO:0000259" key="17">
    <source>
        <dbReference type="Pfam" id="PF00361"/>
    </source>
</evidence>
<keyword evidence="11 16" id="KW-0520">NAD</keyword>
<dbReference type="GO" id="GO:0048039">
    <property type="term" value="F:ubiquinone binding"/>
    <property type="evidence" value="ECO:0007669"/>
    <property type="project" value="TreeGrafter"/>
</dbReference>
<feature type="domain" description="NADH:quinone oxidoreductase/Mrp antiporter transmembrane" evidence="17">
    <location>
        <begin position="70"/>
        <end position="335"/>
    </location>
</feature>
<comment type="subcellular location">
    <subcellularLocation>
        <location evidence="1 16">Mitochondrion membrane</location>
        <topology evidence="1 16">Multi-pass membrane protein</topology>
    </subcellularLocation>
</comment>
<feature type="transmembrane region" description="Helical" evidence="16">
    <location>
        <begin position="167"/>
        <end position="188"/>
    </location>
</feature>
<evidence type="ECO:0000256" key="2">
    <source>
        <dbReference type="ARBA" id="ARBA00009025"/>
    </source>
</evidence>
<evidence type="ECO:0000256" key="6">
    <source>
        <dbReference type="ARBA" id="ARBA00022660"/>
    </source>
</evidence>
<evidence type="ECO:0000256" key="7">
    <source>
        <dbReference type="ARBA" id="ARBA00022692"/>
    </source>
</evidence>
<dbReference type="GO" id="GO:0042773">
    <property type="term" value="P:ATP synthesis coupled electron transport"/>
    <property type="evidence" value="ECO:0007669"/>
    <property type="project" value="InterPro"/>
</dbReference>
<organism evidence="18">
    <name type="scientific">Parasagitta setosa</name>
    <dbReference type="NCBI Taxonomy" id="366441"/>
    <lineage>
        <taxon>Eukaryota</taxon>
        <taxon>Metazoa</taxon>
        <taxon>Spiralia</taxon>
        <taxon>Gnathifera</taxon>
        <taxon>Chaetognatha</taxon>
        <taxon>Sagittoidea</taxon>
        <taxon>Aphragmophora</taxon>
        <taxon>Ctenodontina</taxon>
        <taxon>Sagittidae</taxon>
        <taxon>Parasagitta</taxon>
    </lineage>
</organism>
<dbReference type="InterPro" id="IPR003918">
    <property type="entry name" value="NADH_UbQ_OxRdtase"/>
</dbReference>
<dbReference type="PANTHER" id="PTHR43507:SF20">
    <property type="entry name" value="NADH-UBIQUINONE OXIDOREDUCTASE CHAIN 4"/>
    <property type="match status" value="1"/>
</dbReference>
<dbReference type="PRINTS" id="PR01437">
    <property type="entry name" value="NUOXDRDTASE4"/>
</dbReference>
<keyword evidence="12 16" id="KW-0830">Ubiquinone</keyword>
<reference evidence="18" key="1">
    <citation type="submission" date="2015-03" db="EMBL/GenBank/DDBJ databases">
        <title>Mitochondrial variation in chaetognaths.</title>
        <authorList>
            <person name="Marletaz F."/>
            <person name="Le Parco Y."/>
            <person name="Liu S."/>
            <person name="Peijnenburg K."/>
        </authorList>
    </citation>
    <scope>NUCLEOTIDE SEQUENCE</scope>
    <source>
        <strain evidence="18">SS-S1-50</strain>
    </source>
</reference>
<dbReference type="GO" id="GO:0003954">
    <property type="term" value="F:NADH dehydrogenase activity"/>
    <property type="evidence" value="ECO:0007669"/>
    <property type="project" value="TreeGrafter"/>
</dbReference>
<evidence type="ECO:0000313" key="18">
    <source>
        <dbReference type="EMBL" id="AKS04032.1"/>
    </source>
</evidence>
<dbReference type="Pfam" id="PF00361">
    <property type="entry name" value="Proton_antipo_M"/>
    <property type="match status" value="1"/>
</dbReference>
<evidence type="ECO:0000256" key="9">
    <source>
        <dbReference type="ARBA" id="ARBA00022982"/>
    </source>
</evidence>
<dbReference type="AlphaFoldDB" id="A0A141CKI6"/>
<dbReference type="EMBL" id="KP899754">
    <property type="protein sequence ID" value="AKS04032.1"/>
    <property type="molecule type" value="Genomic_DNA"/>
</dbReference>
<keyword evidence="13 16" id="KW-0496">Mitochondrion</keyword>
<keyword evidence="10 16" id="KW-1133">Transmembrane helix</keyword>
<feature type="transmembrane region" description="Helical" evidence="16">
    <location>
        <begin position="73"/>
        <end position="94"/>
    </location>
</feature>
<evidence type="ECO:0000256" key="15">
    <source>
        <dbReference type="ARBA" id="ARBA00049551"/>
    </source>
</evidence>
<keyword evidence="9 16" id="KW-0249">Electron transport</keyword>
<name>A0A141CKI6_9BILA</name>
<evidence type="ECO:0000256" key="10">
    <source>
        <dbReference type="ARBA" id="ARBA00022989"/>
    </source>
</evidence>
<dbReference type="GO" id="GO:0008137">
    <property type="term" value="F:NADH dehydrogenase (ubiquinone) activity"/>
    <property type="evidence" value="ECO:0007669"/>
    <property type="project" value="UniProtKB-UniRule"/>
</dbReference>
<feature type="transmembrane region" description="Helical" evidence="16">
    <location>
        <begin position="47"/>
        <end position="66"/>
    </location>
</feature>
<evidence type="ECO:0000256" key="8">
    <source>
        <dbReference type="ARBA" id="ARBA00022967"/>
    </source>
</evidence>
<dbReference type="EC" id="7.1.1.2" evidence="3 16"/>
<proteinExistence type="inferred from homology"/>
<evidence type="ECO:0000256" key="13">
    <source>
        <dbReference type="ARBA" id="ARBA00023128"/>
    </source>
</evidence>
<dbReference type="GO" id="GO:0031966">
    <property type="term" value="C:mitochondrial membrane"/>
    <property type="evidence" value="ECO:0007669"/>
    <property type="project" value="UniProtKB-SubCell"/>
</dbReference>
<dbReference type="GO" id="GO:0015990">
    <property type="term" value="P:electron transport coupled proton transport"/>
    <property type="evidence" value="ECO:0007669"/>
    <property type="project" value="TreeGrafter"/>
</dbReference>
<dbReference type="PANTHER" id="PTHR43507">
    <property type="entry name" value="NADH-UBIQUINONE OXIDOREDUCTASE CHAIN 4"/>
    <property type="match status" value="1"/>
</dbReference>
<evidence type="ECO:0000256" key="3">
    <source>
        <dbReference type="ARBA" id="ARBA00012944"/>
    </source>
</evidence>
<evidence type="ECO:0000256" key="1">
    <source>
        <dbReference type="ARBA" id="ARBA00004225"/>
    </source>
</evidence>
<sequence length="408" mass="46169">MLIPMLSSFLMPCLFLFLENSLMKLSLAWLTFWVFSHMYSMNLMKSGSMFLLLSYSLLTICILFFFSKKSLSFYILFEMSLLPTLLMVLLYGYQPEKLQASLYLLIYTVLSSLPLLLCLLSMPSYLSSLFIMPGVFSGVFLTLGFMVKTPMYMVHVWLPKAHVEAPVAGSMVLAGVLLKLGSYGLFIFCPLMHHYILLFYLMISILGSILGSYICTRQWDSKSLIAYSSVVHMGVVTIGVVSGSEMGYLCALMMVIAHGVCSPMMFAMTYLLYSNSHTRLLSSNRGLLTIPFMSLFLFLLLAINMGVPPFLNLWSEVLMFISLMTIFSNSLWMLVPIAFLGVLYNLFMYISLSHGKETFHLSFLGLMWPMISSITLSLLMSGNFSLFYVSLFIQSQFPMQLLCVDFLS</sequence>
<protein>
    <recommendedName>
        <fullName evidence="4 16">NADH-ubiquinone oxidoreductase chain 4</fullName>
        <ecNumber evidence="3 16">7.1.1.2</ecNumber>
    </recommendedName>
</protein>
<keyword evidence="8" id="KW-1278">Translocase</keyword>
<comment type="function">
    <text evidence="16">Core subunit of the mitochondrial membrane respiratory chain NADH dehydrogenase (Complex I) which catalyzes electron transfer from NADH through the respiratory chain, using ubiquinone as an electron acceptor. Essential for the catalytic activity and assembly of complex I.</text>
</comment>
<evidence type="ECO:0000256" key="14">
    <source>
        <dbReference type="ARBA" id="ARBA00023136"/>
    </source>
</evidence>